<evidence type="ECO:0000256" key="1">
    <source>
        <dbReference type="ARBA" id="ARBA00006625"/>
    </source>
</evidence>
<protein>
    <submittedName>
        <fullName evidence="5">Choloylglycine hydrolase</fullName>
        <ecNumber evidence="5">3.5.1.24</ecNumber>
    </submittedName>
</protein>
<evidence type="ECO:0000313" key="5">
    <source>
        <dbReference type="EMBL" id="KWT71074.1"/>
    </source>
</evidence>
<dbReference type="PANTHER" id="PTHR35527">
    <property type="entry name" value="CHOLOYLGLYCINE HYDROLASE"/>
    <property type="match status" value="1"/>
</dbReference>
<evidence type="ECO:0000313" key="6">
    <source>
        <dbReference type="Proteomes" id="UP000059074"/>
    </source>
</evidence>
<reference evidence="5 6" key="1">
    <citation type="submission" date="2015-10" db="EMBL/GenBank/DDBJ databases">
        <title>Transcriptomic analysis of a linuron degrading triple-species bacterial consortium.</title>
        <authorList>
            <person name="Albers P."/>
        </authorList>
    </citation>
    <scope>NUCLEOTIDE SEQUENCE [LARGE SCALE GENOMIC DNA]</scope>
    <source>
        <strain evidence="5 6">WDL6</strain>
    </source>
</reference>
<feature type="chain" id="PRO_5007132684" evidence="3">
    <location>
        <begin position="26"/>
        <end position="373"/>
    </location>
</feature>
<dbReference type="EC" id="3.5.1.24" evidence="5"/>
<dbReference type="Proteomes" id="UP000059074">
    <property type="component" value="Unassembled WGS sequence"/>
</dbReference>
<dbReference type="SUPFAM" id="SSF56235">
    <property type="entry name" value="N-terminal nucleophile aminohydrolases (Ntn hydrolases)"/>
    <property type="match status" value="1"/>
</dbReference>
<dbReference type="STRING" id="121290.APY04_0736"/>
<accession>A0A109BLN5</accession>
<dbReference type="Pfam" id="PF02275">
    <property type="entry name" value="CBAH"/>
    <property type="match status" value="1"/>
</dbReference>
<feature type="domain" description="Choloylglycine hydrolase/NAAA C-terminal" evidence="4">
    <location>
        <begin position="26"/>
        <end position="340"/>
    </location>
</feature>
<dbReference type="InterPro" id="IPR029055">
    <property type="entry name" value="Ntn_hydrolases_N"/>
</dbReference>
<sequence length="373" mass="40462">MKHTLLRRAVATLCAGLMASTPALACTDVRLMAKDGSAFSSRTMDFGMDLESALLIVPRGNEVVSPAPKGNGLTWKGKYGYVGMNAFNLSMMADGMNEKGLGFGALYLPGETKYQDVPADGSAKALSNALFGDWVLSNFETVEEVKAALNGVTVWGESMPQFGSFIPLHFTIHDATGKSIVIEYVGGAAKVYDNTVGVLTNSPTYDWHIQNLRNYVYLSPLNAGPEKIGNVTYTGTGQGSGLYGLPGDPTPPSRFIMAVASSHLAIQPANSAEALTQAQHIMNRVDIPRGMVRDYSKTTKGTVAGDYTLWTVFRDHANLVYYWKTYDHPNLRAIDLTKIDFSKGQSIRQWAITTSQPAAEMIDSKDLKPAKLQ</sequence>
<proteinExistence type="inferred from homology"/>
<evidence type="ECO:0000259" key="4">
    <source>
        <dbReference type="Pfam" id="PF02275"/>
    </source>
</evidence>
<comment type="caution">
    <text evidence="5">The sequence shown here is derived from an EMBL/GenBank/DDBJ whole genome shotgun (WGS) entry which is preliminary data.</text>
</comment>
<evidence type="ECO:0000256" key="2">
    <source>
        <dbReference type="ARBA" id="ARBA00022801"/>
    </source>
</evidence>
<dbReference type="RefSeq" id="WP_068459734.1">
    <property type="nucleotide sequence ID" value="NZ_LMTR01000027.1"/>
</dbReference>
<dbReference type="GO" id="GO:0045302">
    <property type="term" value="F:choloylglycine hydrolase activity"/>
    <property type="evidence" value="ECO:0007669"/>
    <property type="project" value="UniProtKB-EC"/>
</dbReference>
<organism evidence="5 6">
    <name type="scientific">Hyphomicrobium sulfonivorans</name>
    <dbReference type="NCBI Taxonomy" id="121290"/>
    <lineage>
        <taxon>Bacteria</taxon>
        <taxon>Pseudomonadati</taxon>
        <taxon>Pseudomonadota</taxon>
        <taxon>Alphaproteobacteria</taxon>
        <taxon>Hyphomicrobiales</taxon>
        <taxon>Hyphomicrobiaceae</taxon>
        <taxon>Hyphomicrobium</taxon>
    </lineage>
</organism>
<dbReference type="EMBL" id="LMTR01000027">
    <property type="protein sequence ID" value="KWT71074.1"/>
    <property type="molecule type" value="Genomic_DNA"/>
</dbReference>
<gene>
    <name evidence="5" type="ORF">APY04_0736</name>
</gene>
<dbReference type="AlphaFoldDB" id="A0A109BLN5"/>
<dbReference type="PANTHER" id="PTHR35527:SF2">
    <property type="entry name" value="HYDROLASE"/>
    <property type="match status" value="1"/>
</dbReference>
<dbReference type="OrthoDB" id="1265391at2"/>
<dbReference type="PATRIC" id="fig|121290.4.peg.1211"/>
<dbReference type="Gene3D" id="3.60.60.10">
    <property type="entry name" value="Penicillin V Acylase, Chain A"/>
    <property type="match status" value="1"/>
</dbReference>
<dbReference type="InterPro" id="IPR029132">
    <property type="entry name" value="CBAH/NAAA_C"/>
</dbReference>
<keyword evidence="6" id="KW-1185">Reference proteome</keyword>
<comment type="similarity">
    <text evidence="1">Belongs to the peptidase C59 family.</text>
</comment>
<name>A0A109BLN5_HYPSL</name>
<dbReference type="CDD" id="cd00542">
    <property type="entry name" value="Ntn_PVA"/>
    <property type="match status" value="1"/>
</dbReference>
<feature type="signal peptide" evidence="3">
    <location>
        <begin position="1"/>
        <end position="25"/>
    </location>
</feature>
<dbReference type="InterPro" id="IPR052193">
    <property type="entry name" value="Peptidase_C59"/>
</dbReference>
<evidence type="ECO:0000256" key="3">
    <source>
        <dbReference type="SAM" id="SignalP"/>
    </source>
</evidence>
<keyword evidence="2 5" id="KW-0378">Hydrolase</keyword>
<keyword evidence="3" id="KW-0732">Signal</keyword>